<evidence type="ECO:0000256" key="3">
    <source>
        <dbReference type="ARBA" id="ARBA00022692"/>
    </source>
</evidence>
<dbReference type="Pfam" id="PF04547">
    <property type="entry name" value="Anoctamin"/>
    <property type="match status" value="1"/>
</dbReference>
<dbReference type="InterPro" id="IPR007632">
    <property type="entry name" value="Anoctamin"/>
</dbReference>
<proteinExistence type="inferred from homology"/>
<reference evidence="8 9" key="1">
    <citation type="submission" date="2014-03" db="EMBL/GenBank/DDBJ databases">
        <title>Draft genome of the hookworm Oesophagostomum dentatum.</title>
        <authorList>
            <person name="Mitreva M."/>
        </authorList>
    </citation>
    <scope>NUCLEOTIDE SEQUENCE [LARGE SCALE GENOMIC DNA]</scope>
    <source>
        <strain evidence="8 9">OD-Hann</strain>
    </source>
</reference>
<evidence type="ECO:0000256" key="1">
    <source>
        <dbReference type="ARBA" id="ARBA00004141"/>
    </source>
</evidence>
<feature type="transmembrane region" description="Helical" evidence="6">
    <location>
        <begin position="6"/>
        <end position="27"/>
    </location>
</feature>
<dbReference type="Proteomes" id="UP000053660">
    <property type="component" value="Unassembled WGS sequence"/>
</dbReference>
<accession>A0A0B1SCJ5</accession>
<dbReference type="EMBL" id="KN587735">
    <property type="protein sequence ID" value="KHJ81601.1"/>
    <property type="molecule type" value="Genomic_DNA"/>
</dbReference>
<dbReference type="GO" id="GO:0005254">
    <property type="term" value="F:chloride channel activity"/>
    <property type="evidence" value="ECO:0007669"/>
    <property type="project" value="TreeGrafter"/>
</dbReference>
<organism evidence="8 9">
    <name type="scientific">Oesophagostomum dentatum</name>
    <name type="common">Nodular worm</name>
    <dbReference type="NCBI Taxonomy" id="61180"/>
    <lineage>
        <taxon>Eukaryota</taxon>
        <taxon>Metazoa</taxon>
        <taxon>Ecdysozoa</taxon>
        <taxon>Nematoda</taxon>
        <taxon>Chromadorea</taxon>
        <taxon>Rhabditida</taxon>
        <taxon>Rhabditina</taxon>
        <taxon>Rhabditomorpha</taxon>
        <taxon>Strongyloidea</taxon>
        <taxon>Strongylidae</taxon>
        <taxon>Oesophagostomum</taxon>
    </lineage>
</organism>
<comment type="caution">
    <text evidence="6">Lacks conserved residue(s) required for the propagation of feature annotation.</text>
</comment>
<feature type="domain" description="Anoctamin transmembrane" evidence="7">
    <location>
        <begin position="7"/>
        <end position="159"/>
    </location>
</feature>
<dbReference type="OrthoDB" id="296386at2759"/>
<dbReference type="GO" id="GO:0005886">
    <property type="term" value="C:plasma membrane"/>
    <property type="evidence" value="ECO:0007669"/>
    <property type="project" value="TreeGrafter"/>
</dbReference>
<feature type="non-terminal residue" evidence="8">
    <location>
        <position position="1"/>
    </location>
</feature>
<keyword evidence="9" id="KW-1185">Reference proteome</keyword>
<evidence type="ECO:0000259" key="7">
    <source>
        <dbReference type="Pfam" id="PF04547"/>
    </source>
</evidence>
<comment type="similarity">
    <text evidence="2 6">Belongs to the anoctamin family.</text>
</comment>
<dbReference type="PANTHER" id="PTHR12308">
    <property type="entry name" value="ANOCTAMIN"/>
    <property type="match status" value="1"/>
</dbReference>
<sequence length="178" mass="20793">LPLIQLFSDICFVCFAFFNCVWSTAYLESWKRKQAEFAFRWGTYDTNCDSYLQDPRPQFRGEYFAPNPVSGHMEPYYPPWKHAIVRYGITYPVTALCVTFMFATMLVVFQVQDAADFYFGESFLLSWICYLPMIVYALMIVISDKLYRQLALFLNDLGKSSVQLNSWKSLNPNSDIVH</sequence>
<feature type="transmembrane region" description="Helical" evidence="6">
    <location>
        <begin position="89"/>
        <end position="111"/>
    </location>
</feature>
<evidence type="ECO:0000313" key="9">
    <source>
        <dbReference type="Proteomes" id="UP000053660"/>
    </source>
</evidence>
<evidence type="ECO:0000256" key="5">
    <source>
        <dbReference type="ARBA" id="ARBA00023136"/>
    </source>
</evidence>
<dbReference type="PANTHER" id="PTHR12308:SF51">
    <property type="entry name" value="ANOCTAMIN-8"/>
    <property type="match status" value="1"/>
</dbReference>
<evidence type="ECO:0000256" key="2">
    <source>
        <dbReference type="ARBA" id="ARBA00009671"/>
    </source>
</evidence>
<gene>
    <name evidence="8" type="ORF">OESDEN_18711</name>
</gene>
<keyword evidence="4 6" id="KW-1133">Transmembrane helix</keyword>
<protein>
    <recommendedName>
        <fullName evidence="6">Anoctamin</fullName>
    </recommendedName>
</protein>
<comment type="subcellular location">
    <subcellularLocation>
        <location evidence="1 6">Membrane</location>
        <topology evidence="1 6">Multi-pass membrane protein</topology>
    </subcellularLocation>
</comment>
<dbReference type="AlphaFoldDB" id="A0A0B1SCJ5"/>
<dbReference type="InterPro" id="IPR049452">
    <property type="entry name" value="Anoctamin_TM"/>
</dbReference>
<evidence type="ECO:0000256" key="6">
    <source>
        <dbReference type="RuleBase" id="RU280814"/>
    </source>
</evidence>
<feature type="transmembrane region" description="Helical" evidence="6">
    <location>
        <begin position="123"/>
        <end position="142"/>
    </location>
</feature>
<evidence type="ECO:0000256" key="4">
    <source>
        <dbReference type="ARBA" id="ARBA00022989"/>
    </source>
</evidence>
<evidence type="ECO:0000313" key="8">
    <source>
        <dbReference type="EMBL" id="KHJ81601.1"/>
    </source>
</evidence>
<keyword evidence="5 6" id="KW-0472">Membrane</keyword>
<name>A0A0B1SCJ5_OESDE</name>
<keyword evidence="3 6" id="KW-0812">Transmembrane</keyword>